<accession>A0A1S2VBT0</accession>
<keyword evidence="1" id="KW-0175">Coiled coil</keyword>
<reference evidence="4 5" key="1">
    <citation type="submission" date="2016-10" db="EMBL/GenBank/DDBJ databases">
        <title>Arsenicibacter rosenii gen. nov., sp. nov., an efficient arsenic-methylating bacterium isolated from an arsenic-contaminated paddy soil.</title>
        <authorList>
            <person name="Huang K."/>
        </authorList>
    </citation>
    <scope>NUCLEOTIDE SEQUENCE [LARGE SCALE GENOMIC DNA]</scope>
    <source>
        <strain evidence="4 5">SM-1</strain>
    </source>
</reference>
<feature type="compositionally biased region" description="Polar residues" evidence="2">
    <location>
        <begin position="455"/>
        <end position="471"/>
    </location>
</feature>
<name>A0A1S2VBT0_9BACT</name>
<feature type="coiled-coil region" evidence="1">
    <location>
        <begin position="75"/>
        <end position="192"/>
    </location>
</feature>
<gene>
    <name evidence="4" type="ORF">BLX24_28775</name>
</gene>
<keyword evidence="5" id="KW-1185">Reference proteome</keyword>
<evidence type="ECO:0000313" key="5">
    <source>
        <dbReference type="Proteomes" id="UP000181790"/>
    </source>
</evidence>
<evidence type="ECO:0000256" key="2">
    <source>
        <dbReference type="SAM" id="MobiDB-lite"/>
    </source>
</evidence>
<protein>
    <recommendedName>
        <fullName evidence="6">Phage tail tape measure protein</fullName>
    </recommendedName>
</protein>
<dbReference type="EMBL" id="MORL01000044">
    <property type="protein sequence ID" value="OIN55676.1"/>
    <property type="molecule type" value="Genomic_DNA"/>
</dbReference>
<feature type="transmembrane region" description="Helical" evidence="3">
    <location>
        <begin position="300"/>
        <end position="319"/>
    </location>
</feature>
<feature type="coiled-coil region" evidence="1">
    <location>
        <begin position="237"/>
        <end position="267"/>
    </location>
</feature>
<evidence type="ECO:0000256" key="3">
    <source>
        <dbReference type="SAM" id="Phobius"/>
    </source>
</evidence>
<keyword evidence="3" id="KW-0472">Membrane</keyword>
<sequence length="558" mass="61962">MLRQLNDKFLSDVDAAKKKQQDEEAKRNKQHRDQQYKEEKELFDNTYQAEVAKANMSLALTKDNAQQQYQAKLNLLELEARYKTQKLQREAAEEKARIEESIQDTDRRKQSIEAIDARLTAQLKENETKLQQDKVQLQQEANQKRQENNKQFFDALNGLMKGDYTAFMGFLNDKLKNDAAKNQKQLQDFTQKGQETLQVASQIVGSLQTLNQKYLDSQLAKIKKEKDTQVSSWKAQYDQGKISKEQYDKEVERLNKEAAEKEKAEKLKAWKRDQALQIAMALINAAMAALKSMATMGFPLGLIGVAASAAMAAIQIGIIKSQKPPEYRRGGYVRNAGVPEGPLHGRAYGDAGIAMTRRDTGEEIGELEGGEPIMILSRNTYRNNKPVIDRLLHSSLHQNGAKIYRRGGIAGSDGGSYDTYLQPTRFGKMYLNGTEADVAESGDSGGGGSAYSQSDNAQSTNDSEYSSTTNGSMAETVSMTDDQIEKSQQLMSGIADNTKATVAGIDNVIGTLQTISMKLDTSNSYLSQIAAKNLSISVQNIINVNNQIDVVVNASNFK</sequence>
<keyword evidence="3" id="KW-1133">Transmembrane helix</keyword>
<dbReference type="RefSeq" id="WP_071506693.1">
    <property type="nucleotide sequence ID" value="NZ_MORL01000044.1"/>
</dbReference>
<organism evidence="4 5">
    <name type="scientific">Arsenicibacter rosenii</name>
    <dbReference type="NCBI Taxonomy" id="1750698"/>
    <lineage>
        <taxon>Bacteria</taxon>
        <taxon>Pseudomonadati</taxon>
        <taxon>Bacteroidota</taxon>
        <taxon>Cytophagia</taxon>
        <taxon>Cytophagales</taxon>
        <taxon>Spirosomataceae</taxon>
        <taxon>Arsenicibacter</taxon>
    </lineage>
</organism>
<comment type="caution">
    <text evidence="4">The sequence shown here is derived from an EMBL/GenBank/DDBJ whole genome shotgun (WGS) entry which is preliminary data.</text>
</comment>
<evidence type="ECO:0000313" key="4">
    <source>
        <dbReference type="EMBL" id="OIN55676.1"/>
    </source>
</evidence>
<keyword evidence="3" id="KW-0812">Transmembrane</keyword>
<evidence type="ECO:0000256" key="1">
    <source>
        <dbReference type="SAM" id="Coils"/>
    </source>
</evidence>
<dbReference type="Proteomes" id="UP000181790">
    <property type="component" value="Unassembled WGS sequence"/>
</dbReference>
<dbReference type="OrthoDB" id="840436at2"/>
<feature type="region of interest" description="Disordered" evidence="2">
    <location>
        <begin position="437"/>
        <end position="471"/>
    </location>
</feature>
<feature type="region of interest" description="Disordered" evidence="2">
    <location>
        <begin position="1"/>
        <end position="39"/>
    </location>
</feature>
<dbReference type="AlphaFoldDB" id="A0A1S2VBT0"/>
<evidence type="ECO:0008006" key="6">
    <source>
        <dbReference type="Google" id="ProtNLM"/>
    </source>
</evidence>
<proteinExistence type="predicted"/>